<keyword evidence="8" id="KW-1185">Reference proteome</keyword>
<dbReference type="GO" id="GO:0005524">
    <property type="term" value="F:ATP binding"/>
    <property type="evidence" value="ECO:0007669"/>
    <property type="project" value="UniProtKB-UniRule"/>
</dbReference>
<comment type="subcellular location">
    <subcellularLocation>
        <location evidence="6">Cytoplasm</location>
    </subcellularLocation>
</comment>
<reference evidence="7 8" key="1">
    <citation type="journal article" date="2016" name="Int. J. Syst. Evol. Microbiol.">
        <title>Panacibacter ginsenosidivorans gen. nov., sp. nov., with ginsenoside converting activity isolated from soil of a ginseng field.</title>
        <authorList>
            <person name="Siddiqi M.Z."/>
            <person name="Muhammad Shafi S."/>
            <person name="Choi K.D."/>
            <person name="Im W.T."/>
        </authorList>
    </citation>
    <scope>NUCLEOTIDE SEQUENCE [LARGE SCALE GENOMIC DNA]</scope>
    <source>
        <strain evidence="7 8">Gsoil1550</strain>
    </source>
</reference>
<keyword evidence="3 6" id="KW-0547">Nucleotide-binding</keyword>
<evidence type="ECO:0000256" key="4">
    <source>
        <dbReference type="ARBA" id="ARBA00022755"/>
    </source>
</evidence>
<comment type="catalytic activity">
    <reaction evidence="6">
        <text>N(2)-formyl-N(1)-(5-phospho-beta-D-ribosyl)glycinamide + L-glutamine + ATP + H2O = 2-formamido-N(1)-(5-O-phospho-beta-D-ribosyl)acetamidine + L-glutamate + ADP + phosphate + H(+)</text>
        <dbReference type="Rhea" id="RHEA:17129"/>
        <dbReference type="ChEBI" id="CHEBI:15377"/>
        <dbReference type="ChEBI" id="CHEBI:15378"/>
        <dbReference type="ChEBI" id="CHEBI:29985"/>
        <dbReference type="ChEBI" id="CHEBI:30616"/>
        <dbReference type="ChEBI" id="CHEBI:43474"/>
        <dbReference type="ChEBI" id="CHEBI:58359"/>
        <dbReference type="ChEBI" id="CHEBI:147286"/>
        <dbReference type="ChEBI" id="CHEBI:147287"/>
        <dbReference type="ChEBI" id="CHEBI:456216"/>
        <dbReference type="EC" id="6.3.5.3"/>
    </reaction>
</comment>
<evidence type="ECO:0000256" key="3">
    <source>
        <dbReference type="ARBA" id="ARBA00022741"/>
    </source>
</evidence>
<evidence type="ECO:0000313" key="7">
    <source>
        <dbReference type="EMBL" id="QEC67433.1"/>
    </source>
</evidence>
<dbReference type="EC" id="6.3.5.3" evidence="6"/>
<keyword evidence="4 6" id="KW-0658">Purine biosynthesis</keyword>
<comment type="pathway">
    <text evidence="6">Purine metabolism; IMP biosynthesis via de novo pathway; 5-amino-1-(5-phospho-D-ribosyl)imidazole from N(2)-formyl-N(1)-(5-phospho-D-ribosyl)glycinamide: step 1/2.</text>
</comment>
<comment type="function">
    <text evidence="6">Part of the phosphoribosylformylglycinamidine synthase complex involved in the purines biosynthetic pathway. Catalyzes the ATP-dependent conversion of formylglycinamide ribonucleotide (FGAR) and glutamine to yield formylglycinamidine ribonucleotide (FGAM) and glutamate. The FGAM synthase complex is composed of three subunits. PurQ produces an ammonia molecule by converting glutamine to glutamate. PurL transfers the ammonia molecule to FGAR to form FGAM in an ATP-dependent manner. PurS interacts with PurQ and PurL and is thought to assist in the transfer of the ammonia molecule from PurQ to PurL.</text>
</comment>
<dbReference type="Gene3D" id="3.30.1280.10">
    <property type="entry name" value="Phosphoribosylformylglycinamidine synthase subunit PurS"/>
    <property type="match status" value="1"/>
</dbReference>
<accession>A0A5B8V938</accession>
<evidence type="ECO:0000256" key="2">
    <source>
        <dbReference type="ARBA" id="ARBA00022598"/>
    </source>
</evidence>
<dbReference type="NCBIfam" id="NF004630">
    <property type="entry name" value="PRK05974.1"/>
    <property type="match status" value="1"/>
</dbReference>
<dbReference type="NCBIfam" id="TIGR00302">
    <property type="entry name" value="phosphoribosylformylglycinamidine synthase subunit PurS"/>
    <property type="match status" value="1"/>
</dbReference>
<name>A0A5B8V938_9BACT</name>
<dbReference type="OrthoDB" id="9799101at2"/>
<proteinExistence type="inferred from homology"/>
<dbReference type="SUPFAM" id="SSF82697">
    <property type="entry name" value="PurS-like"/>
    <property type="match status" value="1"/>
</dbReference>
<sequence length="82" mass="9015">MTYNVQIKVMPLKDLLDPQGKAVMGGLKNLGINSVEDVRIGKHITLQIDADSEDAAKALADEASKKLLANPVMEFYEIEMIN</sequence>
<dbReference type="Proteomes" id="UP000321533">
    <property type="component" value="Chromosome"/>
</dbReference>
<dbReference type="AlphaFoldDB" id="A0A5B8V938"/>
<dbReference type="HAMAP" id="MF_01926">
    <property type="entry name" value="PurS"/>
    <property type="match status" value="1"/>
</dbReference>
<evidence type="ECO:0000256" key="5">
    <source>
        <dbReference type="ARBA" id="ARBA00022840"/>
    </source>
</evidence>
<dbReference type="InterPro" id="IPR036604">
    <property type="entry name" value="PurS-like_sf"/>
</dbReference>
<dbReference type="KEGG" id="pgin:FRZ67_09030"/>
<comment type="subunit">
    <text evidence="6">Part of the FGAM synthase complex composed of 1 PurL, 1 PurQ and 2 PurS subunits.</text>
</comment>
<dbReference type="PANTHER" id="PTHR34696:SF1">
    <property type="entry name" value="PHOSPHORIBOSYLFORMYLGLYCINAMIDINE SYNTHASE SUBUNIT PURS"/>
    <property type="match status" value="1"/>
</dbReference>
<dbReference type="GO" id="GO:0006189">
    <property type="term" value="P:'de novo' IMP biosynthetic process"/>
    <property type="evidence" value="ECO:0007669"/>
    <property type="project" value="UniProtKB-UniRule"/>
</dbReference>
<organism evidence="7 8">
    <name type="scientific">Panacibacter ginsenosidivorans</name>
    <dbReference type="NCBI Taxonomy" id="1813871"/>
    <lineage>
        <taxon>Bacteria</taxon>
        <taxon>Pseudomonadati</taxon>
        <taxon>Bacteroidota</taxon>
        <taxon>Chitinophagia</taxon>
        <taxon>Chitinophagales</taxon>
        <taxon>Chitinophagaceae</taxon>
        <taxon>Panacibacter</taxon>
    </lineage>
</organism>
<keyword evidence="2 6" id="KW-0436">Ligase</keyword>
<dbReference type="InterPro" id="IPR003850">
    <property type="entry name" value="PurS"/>
</dbReference>
<comment type="similarity">
    <text evidence="6">Belongs to the PurS family.</text>
</comment>
<dbReference type="GO" id="GO:0004642">
    <property type="term" value="F:phosphoribosylformylglycinamidine synthase activity"/>
    <property type="evidence" value="ECO:0007669"/>
    <property type="project" value="UniProtKB-UniRule"/>
</dbReference>
<dbReference type="EMBL" id="CP042435">
    <property type="protein sequence ID" value="QEC67433.1"/>
    <property type="molecule type" value="Genomic_DNA"/>
</dbReference>
<gene>
    <name evidence="6 7" type="primary">purS</name>
    <name evidence="7" type="ORF">FRZ67_09030</name>
</gene>
<dbReference type="Pfam" id="PF02700">
    <property type="entry name" value="PurS"/>
    <property type="match status" value="1"/>
</dbReference>
<dbReference type="PANTHER" id="PTHR34696">
    <property type="entry name" value="PHOSPHORIBOSYLFORMYLGLYCINAMIDINE SYNTHASE SUBUNIT PURS"/>
    <property type="match status" value="1"/>
</dbReference>
<evidence type="ECO:0000313" key="8">
    <source>
        <dbReference type="Proteomes" id="UP000321533"/>
    </source>
</evidence>
<evidence type="ECO:0000256" key="6">
    <source>
        <dbReference type="HAMAP-Rule" id="MF_01926"/>
    </source>
</evidence>
<keyword evidence="1 6" id="KW-0963">Cytoplasm</keyword>
<keyword evidence="5 6" id="KW-0067">ATP-binding</keyword>
<protein>
    <recommendedName>
        <fullName evidence="6">Phosphoribosylformylglycinamidine synthase subunit PurS</fullName>
        <shortName evidence="6">FGAM synthase</shortName>
        <ecNumber evidence="6">6.3.5.3</ecNumber>
    </recommendedName>
    <alternativeName>
        <fullName evidence="6">Formylglycinamide ribonucleotide amidotransferase subunit III</fullName>
        <shortName evidence="6">FGAR amidotransferase III</shortName>
        <shortName evidence="6">FGAR-AT III</shortName>
    </alternativeName>
    <alternativeName>
        <fullName evidence="6">Phosphoribosylformylglycinamidine synthase subunit III</fullName>
    </alternativeName>
</protein>
<dbReference type="GO" id="GO:0005737">
    <property type="term" value="C:cytoplasm"/>
    <property type="evidence" value="ECO:0007669"/>
    <property type="project" value="UniProtKB-SubCell"/>
</dbReference>
<dbReference type="UniPathway" id="UPA00074">
    <property type="reaction ID" value="UER00128"/>
</dbReference>
<evidence type="ECO:0000256" key="1">
    <source>
        <dbReference type="ARBA" id="ARBA00022490"/>
    </source>
</evidence>
<dbReference type="RefSeq" id="WP_147189240.1">
    <property type="nucleotide sequence ID" value="NZ_CP042435.1"/>
</dbReference>